<evidence type="ECO:0000259" key="3">
    <source>
        <dbReference type="Pfam" id="PF13600"/>
    </source>
</evidence>
<feature type="domain" description="DUF4139" evidence="2">
    <location>
        <begin position="222"/>
        <end position="527"/>
    </location>
</feature>
<reference evidence="4" key="1">
    <citation type="submission" date="2019-08" db="EMBL/GenBank/DDBJ databases">
        <authorList>
            <person name="Kucharzyk K."/>
            <person name="Murdoch R.W."/>
            <person name="Higgins S."/>
            <person name="Loffler F."/>
        </authorList>
    </citation>
    <scope>NUCLEOTIDE SEQUENCE</scope>
</reference>
<evidence type="ECO:0008006" key="5">
    <source>
        <dbReference type="Google" id="ProtNLM"/>
    </source>
</evidence>
<dbReference type="InterPro" id="IPR037291">
    <property type="entry name" value="DUF4139"/>
</dbReference>
<feature type="coiled-coil region" evidence="1">
    <location>
        <begin position="99"/>
        <end position="126"/>
    </location>
</feature>
<dbReference type="InterPro" id="IPR025554">
    <property type="entry name" value="DUF4140"/>
</dbReference>
<dbReference type="EMBL" id="VSSQ01000242">
    <property type="protein sequence ID" value="MPL87642.1"/>
    <property type="molecule type" value="Genomic_DNA"/>
</dbReference>
<dbReference type="InterPro" id="IPR011935">
    <property type="entry name" value="CHP02231"/>
</dbReference>
<comment type="caution">
    <text evidence="4">The sequence shown here is derived from an EMBL/GenBank/DDBJ whole genome shotgun (WGS) entry which is preliminary data.</text>
</comment>
<dbReference type="Pfam" id="PF13600">
    <property type="entry name" value="DUF4140"/>
    <property type="match status" value="1"/>
</dbReference>
<evidence type="ECO:0000256" key="1">
    <source>
        <dbReference type="SAM" id="Coils"/>
    </source>
</evidence>
<dbReference type="AlphaFoldDB" id="A0A644VA75"/>
<feature type="domain" description="DUF4140" evidence="3">
    <location>
        <begin position="39"/>
        <end position="137"/>
    </location>
</feature>
<dbReference type="Pfam" id="PF13598">
    <property type="entry name" value="DUF4139"/>
    <property type="match status" value="1"/>
</dbReference>
<evidence type="ECO:0000259" key="2">
    <source>
        <dbReference type="Pfam" id="PF13598"/>
    </source>
</evidence>
<sequence length="533" mass="59747">MKKKLIIIITMATMFLSADIFSQTEMGVTKSVNSKITEITLFSNSSEITRESSAEISKGVTTLKFSKLSGNIVKNSIQFIADNNLTILSVSLRDNFLTGSESSEDLMRLEKRLTETEEKITAEKTSISVINEDLDFLRANRQISGGNSSLTITSLQQLSEFYSGKIASLKQKELLKTKALNELISIKDSIQRQIGIMKSGEIKAAGEIIVKVSSPKSALYKLKLSYLTENASWRPVYDIRSESTDKPVKLNYKAIVSQRTGENWENVTLRLSSSNPRSSGVLPILEPYYVRYPQFRSMNDALMLEEVIVASGAKKEMVAPSVAYSPSVINEKQTSIEFEAVNKYTINSDGESYTVDLGSYEMPAIYNYYAVPKLDKDAFLVARIPDREKYTLLSGEASIFFEGRFVGTTFIDTENYSDTLELSFGRDPGISLIREQTTDFTSKRFIGTKREDESGWKIVVRNNKNVAIDIEIKDQLPLSSNEEIEVNAQNISGGNLDPLTGEIRWRFSLLPAATKQIDLNYIIKYPKNKTIVK</sequence>
<keyword evidence="1" id="KW-0175">Coiled coil</keyword>
<dbReference type="NCBIfam" id="TIGR02231">
    <property type="entry name" value="mucoidy inhibitor MuiA family protein"/>
    <property type="match status" value="1"/>
</dbReference>
<gene>
    <name evidence="4" type="ORF">SDC9_33643</name>
</gene>
<proteinExistence type="predicted"/>
<dbReference type="PANTHER" id="PTHR31005:SF8">
    <property type="entry name" value="DUF4139 DOMAIN-CONTAINING PROTEIN"/>
    <property type="match status" value="1"/>
</dbReference>
<organism evidence="4">
    <name type="scientific">bioreactor metagenome</name>
    <dbReference type="NCBI Taxonomy" id="1076179"/>
    <lineage>
        <taxon>unclassified sequences</taxon>
        <taxon>metagenomes</taxon>
        <taxon>ecological metagenomes</taxon>
    </lineage>
</organism>
<accession>A0A644VA75</accession>
<dbReference type="PANTHER" id="PTHR31005">
    <property type="entry name" value="DUF4139 DOMAIN-CONTAINING PROTEIN"/>
    <property type="match status" value="1"/>
</dbReference>
<protein>
    <recommendedName>
        <fullName evidence="5">DUF4139 domain-containing protein</fullName>
    </recommendedName>
</protein>
<evidence type="ECO:0000313" key="4">
    <source>
        <dbReference type="EMBL" id="MPL87642.1"/>
    </source>
</evidence>
<name>A0A644VA75_9ZZZZ</name>